<accession>A0ABP5EEV7</accession>
<dbReference type="RefSeq" id="WP_344161661.1">
    <property type="nucleotide sequence ID" value="NZ_BAAAPC010000007.1"/>
</dbReference>
<evidence type="ECO:0000313" key="1">
    <source>
        <dbReference type="EMBL" id="GAA1994258.1"/>
    </source>
</evidence>
<keyword evidence="2" id="KW-1185">Reference proteome</keyword>
<sequence length="265" mass="27562">MTTGGTCRVPECDTLVADAHVCAQCAHRLTIALDDVADLADELDVSLSRQSRRGGRVGARSAEVPLPFDVGASIVRAALVETLATWARVLSGDVLADLPGIDTPASAAAWLAERVEEIRHHVDGGHLVDEVIAAVEGARDEVHGPRSGASILAGQCPRCGQPVYARQGAPTARCRREGCAGGVDVEAWRADALAALADAVLPAADVVRALAAVGHPVEAGTLRSWVARGHLATADHQGAGGRARYRVADALTLARTRRHQGKIAS</sequence>
<gene>
    <name evidence="1" type="ORF">GCM10009799_20450</name>
</gene>
<proteinExistence type="predicted"/>
<organism evidence="1 2">
    <name type="scientific">Nocardiopsis rhodophaea</name>
    <dbReference type="NCBI Taxonomy" id="280238"/>
    <lineage>
        <taxon>Bacteria</taxon>
        <taxon>Bacillati</taxon>
        <taxon>Actinomycetota</taxon>
        <taxon>Actinomycetes</taxon>
        <taxon>Streptosporangiales</taxon>
        <taxon>Nocardiopsidaceae</taxon>
        <taxon>Nocardiopsis</taxon>
    </lineage>
</organism>
<evidence type="ECO:0000313" key="2">
    <source>
        <dbReference type="Proteomes" id="UP001501585"/>
    </source>
</evidence>
<name>A0ABP5EEV7_9ACTN</name>
<dbReference type="EMBL" id="BAAAPC010000007">
    <property type="protein sequence ID" value="GAA1994258.1"/>
    <property type="molecule type" value="Genomic_DNA"/>
</dbReference>
<dbReference type="Proteomes" id="UP001501585">
    <property type="component" value="Unassembled WGS sequence"/>
</dbReference>
<comment type="caution">
    <text evidence="1">The sequence shown here is derived from an EMBL/GenBank/DDBJ whole genome shotgun (WGS) entry which is preliminary data.</text>
</comment>
<reference evidence="2" key="1">
    <citation type="journal article" date="2019" name="Int. J. Syst. Evol. Microbiol.">
        <title>The Global Catalogue of Microorganisms (GCM) 10K type strain sequencing project: providing services to taxonomists for standard genome sequencing and annotation.</title>
        <authorList>
            <consortium name="The Broad Institute Genomics Platform"/>
            <consortium name="The Broad Institute Genome Sequencing Center for Infectious Disease"/>
            <person name="Wu L."/>
            <person name="Ma J."/>
        </authorList>
    </citation>
    <scope>NUCLEOTIDE SEQUENCE [LARGE SCALE GENOMIC DNA]</scope>
    <source>
        <strain evidence="2">JCM 15313</strain>
    </source>
</reference>
<protein>
    <submittedName>
        <fullName evidence="1">Uncharacterized protein</fullName>
    </submittedName>
</protein>